<feature type="transmembrane region" description="Helical" evidence="2">
    <location>
        <begin position="93"/>
        <end position="112"/>
    </location>
</feature>
<keyword evidence="2" id="KW-0812">Transmembrane</keyword>
<evidence type="ECO:0000313" key="3">
    <source>
        <dbReference type="EMBL" id="KAG9066419.1"/>
    </source>
</evidence>
<name>A0A9P7XV01_9FUNG</name>
<evidence type="ECO:0000256" key="1">
    <source>
        <dbReference type="SAM" id="MobiDB-lite"/>
    </source>
</evidence>
<keyword evidence="2" id="KW-0472">Membrane</keyword>
<dbReference type="Proteomes" id="UP000707451">
    <property type="component" value="Unassembled WGS sequence"/>
</dbReference>
<evidence type="ECO:0000313" key="4">
    <source>
        <dbReference type="Proteomes" id="UP000707451"/>
    </source>
</evidence>
<protein>
    <submittedName>
        <fullName evidence="3">Uncharacterized protein</fullName>
    </submittedName>
</protein>
<reference evidence="3" key="1">
    <citation type="submission" date="2021-06" db="EMBL/GenBank/DDBJ databases">
        <title>Genome Sequence of Mortierella hyaline Strain SCG-10, a Cold-Adapted, Nitrate-Reducing Fungus Isolated from Soil in Minnesota, USA.</title>
        <authorList>
            <person name="Aldossari N."/>
        </authorList>
    </citation>
    <scope>NUCLEOTIDE SEQUENCE</scope>
    <source>
        <strain evidence="3">SCG-10</strain>
    </source>
</reference>
<feature type="compositionally biased region" description="Basic and acidic residues" evidence="1">
    <location>
        <begin position="1"/>
        <end position="12"/>
    </location>
</feature>
<comment type="caution">
    <text evidence="3">The sequence shown here is derived from an EMBL/GenBank/DDBJ whole genome shotgun (WGS) entry which is preliminary data.</text>
</comment>
<organism evidence="3 4">
    <name type="scientific">Linnemannia hyalina</name>
    <dbReference type="NCBI Taxonomy" id="64524"/>
    <lineage>
        <taxon>Eukaryota</taxon>
        <taxon>Fungi</taxon>
        <taxon>Fungi incertae sedis</taxon>
        <taxon>Mucoromycota</taxon>
        <taxon>Mortierellomycotina</taxon>
        <taxon>Mortierellomycetes</taxon>
        <taxon>Mortierellales</taxon>
        <taxon>Mortierellaceae</taxon>
        <taxon>Linnemannia</taxon>
    </lineage>
</organism>
<evidence type="ECO:0000256" key="2">
    <source>
        <dbReference type="SAM" id="Phobius"/>
    </source>
</evidence>
<dbReference type="OrthoDB" id="3364966at2759"/>
<proteinExistence type="predicted"/>
<keyword evidence="4" id="KW-1185">Reference proteome</keyword>
<feature type="region of interest" description="Disordered" evidence="1">
    <location>
        <begin position="1"/>
        <end position="73"/>
    </location>
</feature>
<accession>A0A9P7XV01</accession>
<feature type="compositionally biased region" description="Low complexity" evidence="1">
    <location>
        <begin position="29"/>
        <end position="44"/>
    </location>
</feature>
<dbReference type="EMBL" id="JAHRHY010000010">
    <property type="protein sequence ID" value="KAG9066419.1"/>
    <property type="molecule type" value="Genomic_DNA"/>
</dbReference>
<keyword evidence="2" id="KW-1133">Transmembrane helix</keyword>
<dbReference type="AlphaFoldDB" id="A0A9P7XV01"/>
<gene>
    <name evidence="3" type="ORF">KI688_001645</name>
</gene>
<sequence length="159" mass="18203">MDQQRQDAEQRRPLLSASNQNPYPIPSYDATTTDTATSTTGSTTLAQDDGYGSEDNRTSSTSEDEDPAAAKDQSTWRTWYRSIFDFFQGLGKFFLILGLGTIVLVLVLQYTLPSVDEEHRKDMHFPHSLEDLEALRKILSVYMDKHYYRVLFGFLTIYL</sequence>